<gene>
    <name evidence="2" type="ORF">QE109_11010</name>
</gene>
<protein>
    <recommendedName>
        <fullName evidence="4">Beta-carotene 15,15'-monooxygenase</fullName>
    </recommendedName>
</protein>
<dbReference type="Proteomes" id="UP001158045">
    <property type="component" value="Unassembled WGS sequence"/>
</dbReference>
<evidence type="ECO:0000313" key="2">
    <source>
        <dbReference type="EMBL" id="MDH8678681.1"/>
    </source>
</evidence>
<organism evidence="2 3">
    <name type="scientific">Fusibacter bizertensis</name>
    <dbReference type="NCBI Taxonomy" id="1488331"/>
    <lineage>
        <taxon>Bacteria</taxon>
        <taxon>Bacillati</taxon>
        <taxon>Bacillota</taxon>
        <taxon>Clostridia</taxon>
        <taxon>Eubacteriales</taxon>
        <taxon>Eubacteriales Family XII. Incertae Sedis</taxon>
        <taxon>Fusibacter</taxon>
    </lineage>
</organism>
<feature type="transmembrane region" description="Helical" evidence="1">
    <location>
        <begin position="12"/>
        <end position="34"/>
    </location>
</feature>
<proteinExistence type="predicted"/>
<comment type="caution">
    <text evidence="2">The sequence shown here is derived from an EMBL/GenBank/DDBJ whole genome shotgun (WGS) entry which is preliminary data.</text>
</comment>
<reference evidence="2 3" key="1">
    <citation type="submission" date="2023-04" db="EMBL/GenBank/DDBJ databases">
        <title>Fusibacter bizertensis strain WBS, isolated from littoral bottom sediments of the Arctic seas - biochemical and genomic analysis.</title>
        <authorList>
            <person name="Brioukhanov A.L."/>
        </authorList>
    </citation>
    <scope>NUCLEOTIDE SEQUENCE [LARGE SCALE GENOMIC DNA]</scope>
    <source>
        <strain evidence="2 3">WBS</strain>
    </source>
</reference>
<keyword evidence="3" id="KW-1185">Reference proteome</keyword>
<evidence type="ECO:0000256" key="1">
    <source>
        <dbReference type="SAM" id="Phobius"/>
    </source>
</evidence>
<keyword evidence="1" id="KW-0472">Membrane</keyword>
<feature type="transmembrane region" description="Helical" evidence="1">
    <location>
        <begin position="234"/>
        <end position="257"/>
    </location>
</feature>
<accession>A0ABT6NE58</accession>
<keyword evidence="1" id="KW-0812">Transmembrane</keyword>
<sequence length="277" mass="30277">MIEESKMKFSKRTLIGIALLIIALLSIFVVSKVVTAPDFNEATVNSLDDKKVTVMKLAATAAASSTALSLIPGDVATPIANQIAELTSYFIVILGAILLEKILIAVVGYLTFGFIIPMACLFGIVYLYVKNDILRNLAIKLAIFGIVIFMTIPVSIKTSDLIYESYQSSVEQTIEVANQNKEEIDAKKKDFAEEDKNWMDKVGDYISNVTSKIGNDISTIVKKGEDTLAAYLDAIAVLIITSCVIPIIVLIVFALIIKIMFSFDSAKVSTIFREKGK</sequence>
<dbReference type="EMBL" id="JARYZI010000006">
    <property type="protein sequence ID" value="MDH8678681.1"/>
    <property type="molecule type" value="Genomic_DNA"/>
</dbReference>
<evidence type="ECO:0008006" key="4">
    <source>
        <dbReference type="Google" id="ProtNLM"/>
    </source>
</evidence>
<keyword evidence="1" id="KW-1133">Transmembrane helix</keyword>
<dbReference type="RefSeq" id="WP_281094535.1">
    <property type="nucleotide sequence ID" value="NZ_JARYZI010000006.1"/>
</dbReference>
<evidence type="ECO:0000313" key="3">
    <source>
        <dbReference type="Proteomes" id="UP001158045"/>
    </source>
</evidence>
<name>A0ABT6NE58_9FIRM</name>
<feature type="transmembrane region" description="Helical" evidence="1">
    <location>
        <begin position="136"/>
        <end position="156"/>
    </location>
</feature>
<feature type="transmembrane region" description="Helical" evidence="1">
    <location>
        <begin position="109"/>
        <end position="129"/>
    </location>
</feature>